<protein>
    <submittedName>
        <fullName evidence="2">Uncharacterized protein</fullName>
    </submittedName>
</protein>
<comment type="caution">
    <text evidence="2">The sequence shown here is derived from an EMBL/GenBank/DDBJ whole genome shotgun (WGS) entry which is preliminary data.</text>
</comment>
<feature type="compositionally biased region" description="Basic and acidic residues" evidence="1">
    <location>
        <begin position="93"/>
        <end position="108"/>
    </location>
</feature>
<feature type="region of interest" description="Disordered" evidence="1">
    <location>
        <begin position="1"/>
        <end position="54"/>
    </location>
</feature>
<sequence length="108" mass="11114">MDHFVTSDVEKARGDRGESPLALEIGGRRARAGRRVEGSNRRSTSAHGRVEGAQAREEVVTAVQQKVEACIEHGPSGFPIGIIGVDGAGGRGQGHDGAGEDVGRGGEG</sequence>
<dbReference type="EMBL" id="CAJOAY010000362">
    <property type="protein sequence ID" value="CAF3643738.1"/>
    <property type="molecule type" value="Genomic_DNA"/>
</dbReference>
<dbReference type="Proteomes" id="UP000663891">
    <property type="component" value="Unassembled WGS sequence"/>
</dbReference>
<dbReference type="AlphaFoldDB" id="A0A814ZL49"/>
<organism evidence="2 4">
    <name type="scientific">Adineta steineri</name>
    <dbReference type="NCBI Taxonomy" id="433720"/>
    <lineage>
        <taxon>Eukaryota</taxon>
        <taxon>Metazoa</taxon>
        <taxon>Spiralia</taxon>
        <taxon>Gnathifera</taxon>
        <taxon>Rotifera</taxon>
        <taxon>Eurotatoria</taxon>
        <taxon>Bdelloidea</taxon>
        <taxon>Adinetida</taxon>
        <taxon>Adinetidae</taxon>
        <taxon>Adineta</taxon>
    </lineage>
</organism>
<accession>A0A814ZL49</accession>
<gene>
    <name evidence="3" type="ORF">OKA104_LOCUS8801</name>
    <name evidence="2" type="ORF">VCS650_LOCUS28113</name>
</gene>
<dbReference type="EMBL" id="CAJNON010000407">
    <property type="protein sequence ID" value="CAF1246855.1"/>
    <property type="molecule type" value="Genomic_DNA"/>
</dbReference>
<feature type="compositionally biased region" description="Basic and acidic residues" evidence="1">
    <location>
        <begin position="1"/>
        <end position="18"/>
    </location>
</feature>
<evidence type="ECO:0000313" key="2">
    <source>
        <dbReference type="EMBL" id="CAF1246855.1"/>
    </source>
</evidence>
<reference evidence="2" key="1">
    <citation type="submission" date="2021-02" db="EMBL/GenBank/DDBJ databases">
        <authorList>
            <person name="Nowell W R."/>
        </authorList>
    </citation>
    <scope>NUCLEOTIDE SEQUENCE</scope>
</reference>
<feature type="region of interest" description="Disordered" evidence="1">
    <location>
        <begin position="84"/>
        <end position="108"/>
    </location>
</feature>
<evidence type="ECO:0000256" key="1">
    <source>
        <dbReference type="SAM" id="MobiDB-lite"/>
    </source>
</evidence>
<name>A0A814ZL49_9BILA</name>
<dbReference type="Proteomes" id="UP000663881">
    <property type="component" value="Unassembled WGS sequence"/>
</dbReference>
<evidence type="ECO:0000313" key="4">
    <source>
        <dbReference type="Proteomes" id="UP000663891"/>
    </source>
</evidence>
<proteinExistence type="predicted"/>
<evidence type="ECO:0000313" key="3">
    <source>
        <dbReference type="EMBL" id="CAF3643738.1"/>
    </source>
</evidence>